<dbReference type="Proteomes" id="UP000198928">
    <property type="component" value="Unassembled WGS sequence"/>
</dbReference>
<sequence>MSAAPLPRRAASETVIELPADTPDDRLNGRACVHCGTRTAPLAYAGWARVATGRPSGHLSCPVSACADCRTRWARRSAR</sequence>
<evidence type="ECO:0000313" key="1">
    <source>
        <dbReference type="EMBL" id="SFL06465.1"/>
    </source>
</evidence>
<name>A0A1I4EL50_9ACTN</name>
<protein>
    <submittedName>
        <fullName evidence="1">Uncharacterized protein</fullName>
    </submittedName>
</protein>
<keyword evidence="2" id="KW-1185">Reference proteome</keyword>
<dbReference type="RefSeq" id="WP_093850711.1">
    <property type="nucleotide sequence ID" value="NZ_FOSG01000012.1"/>
</dbReference>
<gene>
    <name evidence="1" type="ORF">SAMN05192584_112120</name>
</gene>
<dbReference type="OrthoDB" id="4260134at2"/>
<organism evidence="1 2">
    <name type="scientific">Streptomyces pini</name>
    <dbReference type="NCBI Taxonomy" id="1520580"/>
    <lineage>
        <taxon>Bacteria</taxon>
        <taxon>Bacillati</taxon>
        <taxon>Actinomycetota</taxon>
        <taxon>Actinomycetes</taxon>
        <taxon>Kitasatosporales</taxon>
        <taxon>Streptomycetaceae</taxon>
        <taxon>Streptomyces</taxon>
    </lineage>
</organism>
<reference evidence="2" key="1">
    <citation type="submission" date="2016-10" db="EMBL/GenBank/DDBJ databases">
        <authorList>
            <person name="Varghese N."/>
            <person name="Submissions S."/>
        </authorList>
    </citation>
    <scope>NUCLEOTIDE SEQUENCE [LARGE SCALE GENOMIC DNA]</scope>
    <source>
        <strain evidence="2">PL19</strain>
    </source>
</reference>
<dbReference type="AlphaFoldDB" id="A0A1I4EL50"/>
<evidence type="ECO:0000313" key="2">
    <source>
        <dbReference type="Proteomes" id="UP000198928"/>
    </source>
</evidence>
<dbReference type="EMBL" id="FOSG01000012">
    <property type="protein sequence ID" value="SFL06465.1"/>
    <property type="molecule type" value="Genomic_DNA"/>
</dbReference>
<proteinExistence type="predicted"/>
<accession>A0A1I4EL50</accession>